<evidence type="ECO:0000313" key="2">
    <source>
        <dbReference type="EMBL" id="KII84567.1"/>
    </source>
</evidence>
<evidence type="ECO:0000259" key="1">
    <source>
        <dbReference type="PROSITE" id="PS50181"/>
    </source>
</evidence>
<feature type="domain" description="F-box" evidence="1">
    <location>
        <begin position="56"/>
        <end position="110"/>
    </location>
</feature>
<keyword evidence="3" id="KW-1185">Reference proteome</keyword>
<proteinExistence type="predicted"/>
<dbReference type="InterPro" id="IPR032675">
    <property type="entry name" value="LRR_dom_sf"/>
</dbReference>
<dbReference type="SUPFAM" id="SSF52058">
    <property type="entry name" value="L domain-like"/>
    <property type="match status" value="1"/>
</dbReference>
<dbReference type="Pfam" id="PF12937">
    <property type="entry name" value="F-box-like"/>
    <property type="match status" value="1"/>
</dbReference>
<dbReference type="HOGENOM" id="CLU_020999_3_3_1"/>
<dbReference type="Gene3D" id="3.80.10.10">
    <property type="entry name" value="Ribonuclease Inhibitor"/>
    <property type="match status" value="1"/>
</dbReference>
<dbReference type="SUPFAM" id="SSF81383">
    <property type="entry name" value="F-box domain"/>
    <property type="match status" value="1"/>
</dbReference>
<name>A0A0C9SRD3_PLICR</name>
<dbReference type="InterPro" id="IPR001810">
    <property type="entry name" value="F-box_dom"/>
</dbReference>
<evidence type="ECO:0000313" key="3">
    <source>
        <dbReference type="Proteomes" id="UP000053263"/>
    </source>
</evidence>
<dbReference type="AlphaFoldDB" id="A0A0C9SRD3"/>
<dbReference type="PROSITE" id="PS50181">
    <property type="entry name" value="FBOX"/>
    <property type="match status" value="1"/>
</dbReference>
<reference evidence="2 3" key="1">
    <citation type="submission" date="2014-06" db="EMBL/GenBank/DDBJ databases">
        <title>Evolutionary Origins and Diversification of the Mycorrhizal Mutualists.</title>
        <authorList>
            <consortium name="DOE Joint Genome Institute"/>
            <consortium name="Mycorrhizal Genomics Consortium"/>
            <person name="Kohler A."/>
            <person name="Kuo A."/>
            <person name="Nagy L.G."/>
            <person name="Floudas D."/>
            <person name="Copeland A."/>
            <person name="Barry K.W."/>
            <person name="Cichocki N."/>
            <person name="Veneault-Fourrey C."/>
            <person name="LaButti K."/>
            <person name="Lindquist E.A."/>
            <person name="Lipzen A."/>
            <person name="Lundell T."/>
            <person name="Morin E."/>
            <person name="Murat C."/>
            <person name="Riley R."/>
            <person name="Ohm R."/>
            <person name="Sun H."/>
            <person name="Tunlid A."/>
            <person name="Henrissat B."/>
            <person name="Grigoriev I.V."/>
            <person name="Hibbett D.S."/>
            <person name="Martin F."/>
        </authorList>
    </citation>
    <scope>NUCLEOTIDE SEQUENCE [LARGE SCALE GENOMIC DNA]</scope>
    <source>
        <strain evidence="2 3">FD-325 SS-3</strain>
    </source>
</reference>
<dbReference type="Gene3D" id="1.20.1280.50">
    <property type="match status" value="1"/>
</dbReference>
<sequence length="456" mass="50332">MDQADAYSDDEAVVASLHSEAKKLETIEEYLLKQLGEVQHTRGSVISRAGNLINRRTYVSRLPDEILPRVFAYGDPTYTLESLPSHVLASHVSQRWRQVTLHDSSLWACIWRGQRTKGYPLGLLEAHLERSRTYPLHIICGDESDAFFQALVAHVDRWSSFGDSNLGDGYSRALLRLADLCAPALRSLSLTASVGRNLSRTILADGAPVLSSLIVSGGLLSEVHISFTSLTVLRIIEGGTLGVIQDALAHLPSLQTLVFGQFGSFEDRRDAPVNMPSLTTLEIGWAMSNDEPDSLPVLFSAIQTPRLEALILSYVDDAQVEPFEAWLHSGSSPRFPCLHSLTLEHVPATSKLVRAFPGVKHVVLYTNPHNDCCSVLETWLQPAAGDSGDPWPMLQSIAIKARYHIQPYDPSHFVASRSAAGRPLQKLLMDLRVLPGEDVIRGLKDHVQFEELLPDV</sequence>
<dbReference type="Proteomes" id="UP000053263">
    <property type="component" value="Unassembled WGS sequence"/>
</dbReference>
<accession>A0A0C9SRD3</accession>
<gene>
    <name evidence="2" type="ORF">PLICRDRAFT_45943</name>
</gene>
<dbReference type="EMBL" id="KN832570">
    <property type="protein sequence ID" value="KII84567.1"/>
    <property type="molecule type" value="Genomic_DNA"/>
</dbReference>
<organism evidence="2 3">
    <name type="scientific">Plicaturopsis crispa FD-325 SS-3</name>
    <dbReference type="NCBI Taxonomy" id="944288"/>
    <lineage>
        <taxon>Eukaryota</taxon>
        <taxon>Fungi</taxon>
        <taxon>Dikarya</taxon>
        <taxon>Basidiomycota</taxon>
        <taxon>Agaricomycotina</taxon>
        <taxon>Agaricomycetes</taxon>
        <taxon>Agaricomycetidae</taxon>
        <taxon>Amylocorticiales</taxon>
        <taxon>Amylocorticiaceae</taxon>
        <taxon>Plicatura</taxon>
        <taxon>Plicaturopsis crispa</taxon>
    </lineage>
</organism>
<dbReference type="OrthoDB" id="2269034at2759"/>
<protein>
    <recommendedName>
        <fullName evidence="1">F-box domain-containing protein</fullName>
    </recommendedName>
</protein>
<dbReference type="InterPro" id="IPR036047">
    <property type="entry name" value="F-box-like_dom_sf"/>
</dbReference>